<evidence type="ECO:0000313" key="6">
    <source>
        <dbReference type="EMBL" id="KAH7175310.1"/>
    </source>
</evidence>
<dbReference type="PANTHER" id="PTHR24305:SF227">
    <property type="entry name" value="P450, PUTATIVE (EUROFUNG)-RELATED"/>
    <property type="match status" value="1"/>
</dbReference>
<dbReference type="GO" id="GO:0020037">
    <property type="term" value="F:heme binding"/>
    <property type="evidence" value="ECO:0007669"/>
    <property type="project" value="InterPro"/>
</dbReference>
<dbReference type="AlphaFoldDB" id="A0A9P9FRE6"/>
<dbReference type="Proteomes" id="UP000738349">
    <property type="component" value="Unassembled WGS sequence"/>
</dbReference>
<dbReference type="CDD" id="cd11069">
    <property type="entry name" value="CYP_FUM15-like"/>
    <property type="match status" value="1"/>
</dbReference>
<evidence type="ECO:0000256" key="2">
    <source>
        <dbReference type="ARBA" id="ARBA00022723"/>
    </source>
</evidence>
<dbReference type="PRINTS" id="PR00385">
    <property type="entry name" value="P450"/>
</dbReference>
<organism evidence="6 7">
    <name type="scientific">Dactylonectria macrodidyma</name>
    <dbReference type="NCBI Taxonomy" id="307937"/>
    <lineage>
        <taxon>Eukaryota</taxon>
        <taxon>Fungi</taxon>
        <taxon>Dikarya</taxon>
        <taxon>Ascomycota</taxon>
        <taxon>Pezizomycotina</taxon>
        <taxon>Sordariomycetes</taxon>
        <taxon>Hypocreomycetidae</taxon>
        <taxon>Hypocreales</taxon>
        <taxon>Nectriaceae</taxon>
        <taxon>Dactylonectria</taxon>
    </lineage>
</organism>
<sequence length="540" mass="60412">MPPWQKITVAAAVGCVLLNWKRDGWSKSSLLGSFVALWLLGFTLWGVWVVWVYPLLLSPLRHLPEPSGNHWMMGQWFRIIREPSGMPMREWVNEIPNDGLIRYRDLFNQECILVCSPKALAEVLVTNSYAFQKPGSLRWALSRIVGIGLVLAEGDEHKFQRRNLTPAFSFRHIKDLYPIFWRKSCEVTQAMMVALGDANQLETDITSWASRSTLDMIGLAGMGKDFGAIKDKDSVLVKAYEKVFKPSKQAQMMALAGLLLPTWLIDNLPIRRNDDINVAADEIRAVCRDLIPEKRAKLRDKAETGVDILSVALESGAFTDENLVDQLMTFLAAGHETTATAITWAMYTLARYPDVQSRLREEIRRELPSVDSDADITSQDIDRLPYLNAVCNEVLRYWAPVPITIRDTAHDTTIGGQVVPKGTLIMVSPWATNHDRSLWGANADTFDPERWISSDKTKAKSGGSNSNYAFLSFLHGPRGCIGASFSRAEIACLLAAWVGRFEFELRNPEDFDEKNLVIKSGFTSGLADGCPVTMRVASGN</sequence>
<dbReference type="InterPro" id="IPR050121">
    <property type="entry name" value="Cytochrome_P450_monoxygenase"/>
</dbReference>
<evidence type="ECO:0000256" key="5">
    <source>
        <dbReference type="SAM" id="Phobius"/>
    </source>
</evidence>
<comment type="caution">
    <text evidence="6">The sequence shown here is derived from an EMBL/GenBank/DDBJ whole genome shotgun (WGS) entry which is preliminary data.</text>
</comment>
<dbReference type="InterPro" id="IPR002401">
    <property type="entry name" value="Cyt_P450_E_grp-I"/>
</dbReference>
<evidence type="ECO:0000256" key="3">
    <source>
        <dbReference type="ARBA" id="ARBA00023004"/>
    </source>
</evidence>
<accession>A0A9P9FRE6</accession>
<proteinExistence type="predicted"/>
<dbReference type="Gene3D" id="1.10.630.10">
    <property type="entry name" value="Cytochrome P450"/>
    <property type="match status" value="1"/>
</dbReference>
<evidence type="ECO:0000256" key="4">
    <source>
        <dbReference type="PIRSR" id="PIRSR602401-1"/>
    </source>
</evidence>
<evidence type="ECO:0000313" key="7">
    <source>
        <dbReference type="Proteomes" id="UP000738349"/>
    </source>
</evidence>
<gene>
    <name evidence="6" type="ORF">EDB81DRAFT_895800</name>
</gene>
<feature type="binding site" description="axial binding residue" evidence="4">
    <location>
        <position position="480"/>
    </location>
    <ligand>
        <name>heme</name>
        <dbReference type="ChEBI" id="CHEBI:30413"/>
    </ligand>
    <ligandPart>
        <name>Fe</name>
        <dbReference type="ChEBI" id="CHEBI:18248"/>
    </ligandPart>
</feature>
<dbReference type="PANTHER" id="PTHR24305">
    <property type="entry name" value="CYTOCHROME P450"/>
    <property type="match status" value="1"/>
</dbReference>
<keyword evidence="2 4" id="KW-0479">Metal-binding</keyword>
<keyword evidence="7" id="KW-1185">Reference proteome</keyword>
<keyword evidence="5" id="KW-0472">Membrane</keyword>
<feature type="transmembrane region" description="Helical" evidence="5">
    <location>
        <begin position="30"/>
        <end position="53"/>
    </location>
</feature>
<dbReference type="FunFam" id="1.10.630.10:FF:000051">
    <property type="entry name" value="Cytochrome P450 monooxygenase (Fum15)"/>
    <property type="match status" value="1"/>
</dbReference>
<dbReference type="PRINTS" id="PR00463">
    <property type="entry name" value="EP450I"/>
</dbReference>
<dbReference type="InterPro" id="IPR001128">
    <property type="entry name" value="Cyt_P450"/>
</dbReference>
<dbReference type="EMBL" id="JAGMUV010000001">
    <property type="protein sequence ID" value="KAH7175310.1"/>
    <property type="molecule type" value="Genomic_DNA"/>
</dbReference>
<keyword evidence="5" id="KW-0812">Transmembrane</keyword>
<dbReference type="GO" id="GO:0004497">
    <property type="term" value="F:monooxygenase activity"/>
    <property type="evidence" value="ECO:0007669"/>
    <property type="project" value="InterPro"/>
</dbReference>
<comment type="cofactor">
    <cofactor evidence="4">
        <name>heme</name>
        <dbReference type="ChEBI" id="CHEBI:30413"/>
    </cofactor>
</comment>
<evidence type="ECO:0000256" key="1">
    <source>
        <dbReference type="ARBA" id="ARBA00022617"/>
    </source>
</evidence>
<keyword evidence="5" id="KW-1133">Transmembrane helix</keyword>
<reference evidence="6" key="1">
    <citation type="journal article" date="2021" name="Nat. Commun.">
        <title>Genetic determinants of endophytism in the Arabidopsis root mycobiome.</title>
        <authorList>
            <person name="Mesny F."/>
            <person name="Miyauchi S."/>
            <person name="Thiergart T."/>
            <person name="Pickel B."/>
            <person name="Atanasova L."/>
            <person name="Karlsson M."/>
            <person name="Huettel B."/>
            <person name="Barry K.W."/>
            <person name="Haridas S."/>
            <person name="Chen C."/>
            <person name="Bauer D."/>
            <person name="Andreopoulos W."/>
            <person name="Pangilinan J."/>
            <person name="LaButti K."/>
            <person name="Riley R."/>
            <person name="Lipzen A."/>
            <person name="Clum A."/>
            <person name="Drula E."/>
            <person name="Henrissat B."/>
            <person name="Kohler A."/>
            <person name="Grigoriev I.V."/>
            <person name="Martin F.M."/>
            <person name="Hacquard S."/>
        </authorList>
    </citation>
    <scope>NUCLEOTIDE SEQUENCE</scope>
    <source>
        <strain evidence="6">MPI-CAGE-AT-0147</strain>
    </source>
</reference>
<dbReference type="OrthoDB" id="1470350at2759"/>
<dbReference type="GO" id="GO:0005506">
    <property type="term" value="F:iron ion binding"/>
    <property type="evidence" value="ECO:0007669"/>
    <property type="project" value="InterPro"/>
</dbReference>
<protein>
    <submittedName>
        <fullName evidence="6">Cytochrome P450</fullName>
    </submittedName>
</protein>
<name>A0A9P9FRE6_9HYPO</name>
<dbReference type="Pfam" id="PF00067">
    <property type="entry name" value="p450"/>
    <property type="match status" value="1"/>
</dbReference>
<dbReference type="SUPFAM" id="SSF48264">
    <property type="entry name" value="Cytochrome P450"/>
    <property type="match status" value="1"/>
</dbReference>
<keyword evidence="1 4" id="KW-0349">Heme</keyword>
<dbReference type="InterPro" id="IPR036396">
    <property type="entry name" value="Cyt_P450_sf"/>
</dbReference>
<keyword evidence="3 4" id="KW-0408">Iron</keyword>
<dbReference type="GO" id="GO:0016705">
    <property type="term" value="F:oxidoreductase activity, acting on paired donors, with incorporation or reduction of molecular oxygen"/>
    <property type="evidence" value="ECO:0007669"/>
    <property type="project" value="InterPro"/>
</dbReference>